<feature type="non-terminal residue" evidence="1">
    <location>
        <position position="1"/>
    </location>
</feature>
<name>A0A0F8XB24_9ZZZZ</name>
<gene>
    <name evidence="1" type="ORF">LCGC14_3047090</name>
</gene>
<dbReference type="EMBL" id="LAZR01064109">
    <property type="protein sequence ID" value="KKK58175.1"/>
    <property type="molecule type" value="Genomic_DNA"/>
</dbReference>
<sequence>AVEVRGVSRDGEEVGQVIRILSVVTGQPLGVIGQLKLKELTICGELFNFFA</sequence>
<evidence type="ECO:0000313" key="1">
    <source>
        <dbReference type="EMBL" id="KKK58175.1"/>
    </source>
</evidence>
<proteinExistence type="predicted"/>
<accession>A0A0F8XB24</accession>
<dbReference type="AlphaFoldDB" id="A0A0F8XB24"/>
<protein>
    <submittedName>
        <fullName evidence="1">Uncharacterized protein</fullName>
    </submittedName>
</protein>
<organism evidence="1">
    <name type="scientific">marine sediment metagenome</name>
    <dbReference type="NCBI Taxonomy" id="412755"/>
    <lineage>
        <taxon>unclassified sequences</taxon>
        <taxon>metagenomes</taxon>
        <taxon>ecological metagenomes</taxon>
    </lineage>
</organism>
<reference evidence="1" key="1">
    <citation type="journal article" date="2015" name="Nature">
        <title>Complex archaea that bridge the gap between prokaryotes and eukaryotes.</title>
        <authorList>
            <person name="Spang A."/>
            <person name="Saw J.H."/>
            <person name="Jorgensen S.L."/>
            <person name="Zaremba-Niedzwiedzka K."/>
            <person name="Martijn J."/>
            <person name="Lind A.E."/>
            <person name="van Eijk R."/>
            <person name="Schleper C."/>
            <person name="Guy L."/>
            <person name="Ettema T.J."/>
        </authorList>
    </citation>
    <scope>NUCLEOTIDE SEQUENCE</scope>
</reference>
<comment type="caution">
    <text evidence="1">The sequence shown here is derived from an EMBL/GenBank/DDBJ whole genome shotgun (WGS) entry which is preliminary data.</text>
</comment>